<sequence length="160" mass="17492">MAKARGKTPEISVHPFFESANRQEATDSVTFMGYCGPSTGNGSMVLYASLNELADCIEVPSEDVLHVEDVPEAVLPFGAKRIWIRSKAKITRRRTGDAEDMTPALGNRKLVAISKGRLKMLTRIRSARDDACGNCISMCSLCISPCNCRECSSECKALEE</sequence>
<keyword evidence="2" id="KW-1185">Reference proteome</keyword>
<gene>
    <name evidence="1" type="ORF">ABUE31_10220</name>
</gene>
<accession>A0ABV3QZU8</accession>
<protein>
    <submittedName>
        <fullName evidence="1">Uncharacterized protein</fullName>
    </submittedName>
</protein>
<evidence type="ECO:0000313" key="1">
    <source>
        <dbReference type="EMBL" id="MEW9806360.1"/>
    </source>
</evidence>
<comment type="caution">
    <text evidence="1">The sequence shown here is derived from an EMBL/GenBank/DDBJ whole genome shotgun (WGS) entry which is preliminary data.</text>
</comment>
<evidence type="ECO:0000313" key="2">
    <source>
        <dbReference type="Proteomes" id="UP001556196"/>
    </source>
</evidence>
<proteinExistence type="predicted"/>
<name>A0ABV3QZU8_9HYPH</name>
<reference evidence="1 2" key="1">
    <citation type="submission" date="2024-06" db="EMBL/GenBank/DDBJ databases">
        <authorList>
            <person name="Tuo L."/>
        </authorList>
    </citation>
    <scope>NUCLEOTIDE SEQUENCE [LARGE SCALE GENOMIC DNA]</scope>
    <source>
        <strain evidence="1 2">ZMM04-5</strain>
    </source>
</reference>
<dbReference type="Proteomes" id="UP001556196">
    <property type="component" value="Unassembled WGS sequence"/>
</dbReference>
<organism evidence="1 2">
    <name type="scientific">Mesorhizobium marinum</name>
    <dbReference type="NCBI Taxonomy" id="3228790"/>
    <lineage>
        <taxon>Bacteria</taxon>
        <taxon>Pseudomonadati</taxon>
        <taxon>Pseudomonadota</taxon>
        <taxon>Alphaproteobacteria</taxon>
        <taxon>Hyphomicrobiales</taxon>
        <taxon>Phyllobacteriaceae</taxon>
        <taxon>Mesorhizobium</taxon>
    </lineage>
</organism>
<dbReference type="RefSeq" id="WP_367723430.1">
    <property type="nucleotide sequence ID" value="NZ_JBFOCH010000019.1"/>
</dbReference>
<dbReference type="EMBL" id="JBFOCI010000002">
    <property type="protein sequence ID" value="MEW9806360.1"/>
    <property type="molecule type" value="Genomic_DNA"/>
</dbReference>